<evidence type="ECO:0000256" key="5">
    <source>
        <dbReference type="ARBA" id="ARBA00023002"/>
    </source>
</evidence>
<feature type="domain" description="Acyl-CoA dehydrogenase/oxidase C-terminal" evidence="6">
    <location>
        <begin position="212"/>
        <end position="365"/>
    </location>
</feature>
<dbReference type="InterPro" id="IPR009100">
    <property type="entry name" value="AcylCoA_DH/oxidase_NM_dom_sf"/>
</dbReference>
<dbReference type="InterPro" id="IPR009075">
    <property type="entry name" value="AcylCo_DH/oxidase_C"/>
</dbReference>
<evidence type="ECO:0000259" key="6">
    <source>
        <dbReference type="Pfam" id="PF00441"/>
    </source>
</evidence>
<dbReference type="InterPro" id="IPR006091">
    <property type="entry name" value="Acyl-CoA_Oxase/DH_mid-dom"/>
</dbReference>
<dbReference type="PANTHER" id="PTHR43292:SF4">
    <property type="entry name" value="ACYL-COA DEHYDROGENASE FADE34"/>
    <property type="match status" value="1"/>
</dbReference>
<evidence type="ECO:0000256" key="3">
    <source>
        <dbReference type="ARBA" id="ARBA00022630"/>
    </source>
</evidence>
<organism evidence="9">
    <name type="scientific">freshwater metagenome</name>
    <dbReference type="NCBI Taxonomy" id="449393"/>
    <lineage>
        <taxon>unclassified sequences</taxon>
        <taxon>metagenomes</taxon>
        <taxon>ecological metagenomes</taxon>
    </lineage>
</organism>
<dbReference type="Pfam" id="PF02770">
    <property type="entry name" value="Acyl-CoA_dh_M"/>
    <property type="match status" value="1"/>
</dbReference>
<dbReference type="GO" id="GO:0016627">
    <property type="term" value="F:oxidoreductase activity, acting on the CH-CH group of donors"/>
    <property type="evidence" value="ECO:0007669"/>
    <property type="project" value="InterPro"/>
</dbReference>
<dbReference type="FunFam" id="2.40.110.10:FF:000011">
    <property type="entry name" value="Acyl-CoA dehydrogenase FadE34"/>
    <property type="match status" value="1"/>
</dbReference>
<feature type="domain" description="Acyl-CoA dehydrogenase/oxidase N-terminal" evidence="8">
    <location>
        <begin position="23"/>
        <end position="102"/>
    </location>
</feature>
<dbReference type="GO" id="GO:0050660">
    <property type="term" value="F:flavin adenine dinucleotide binding"/>
    <property type="evidence" value="ECO:0007669"/>
    <property type="project" value="InterPro"/>
</dbReference>
<reference evidence="9" key="1">
    <citation type="submission" date="2020-05" db="EMBL/GenBank/DDBJ databases">
        <authorList>
            <person name="Chiriac C."/>
            <person name="Salcher M."/>
            <person name="Ghai R."/>
            <person name="Kavagutti S V."/>
        </authorList>
    </citation>
    <scope>NUCLEOTIDE SEQUENCE</scope>
</reference>
<dbReference type="SUPFAM" id="SSF56645">
    <property type="entry name" value="Acyl-CoA dehydrogenase NM domain-like"/>
    <property type="match status" value="1"/>
</dbReference>
<dbReference type="PANTHER" id="PTHR43292">
    <property type="entry name" value="ACYL-COA DEHYDROGENASE"/>
    <property type="match status" value="1"/>
</dbReference>
<dbReference type="Pfam" id="PF00441">
    <property type="entry name" value="Acyl-CoA_dh_1"/>
    <property type="match status" value="1"/>
</dbReference>
<accession>A0A6J6UBD4</accession>
<protein>
    <submittedName>
        <fullName evidence="9">Unannotated protein</fullName>
    </submittedName>
</protein>
<comment type="cofactor">
    <cofactor evidence="1">
        <name>FAD</name>
        <dbReference type="ChEBI" id="CHEBI:57692"/>
    </cofactor>
</comment>
<dbReference type="SUPFAM" id="SSF47203">
    <property type="entry name" value="Acyl-CoA dehydrogenase C-terminal domain-like"/>
    <property type="match status" value="1"/>
</dbReference>
<sequence>MDFELPPETDPRRVEIRSWLSDHPSPTGRQLAEAGYVAPHWPKPFGLAADPIHQLIIDDELRAAGVRRPNNPIGIGWAGPTLLAAGTEAQQHKHLLGLLSGEEIWCQLFSEPGAGSDLASLSTRAVKDGDEWVINGQKIWTSLGHQAKYGILIARTDPEQSKQRGISYFICKMDSPGIDIRPIPEMTGGHTFNEVFMTDVRIPAENLVGEVNDGWRLAKVTLSNERVSLSTAGALWGMGPDAGDLLDLVRTAGGVTDPVMRQRLVEMYIRSEILRLIRLRTVTAAIAGREPGPEASVRKVLADEHGQEIMGIAKDLAGAGGMLTDTGPLGTEVGIWNYGYLFAPALTIGGGTGDVQRNIISERVLGLPHDVDVEEGKSFSASQPSARNGAV</sequence>
<dbReference type="InterPro" id="IPR037069">
    <property type="entry name" value="AcylCoA_DH/ox_N_sf"/>
</dbReference>
<evidence type="ECO:0000259" key="8">
    <source>
        <dbReference type="Pfam" id="PF02771"/>
    </source>
</evidence>
<evidence type="ECO:0000259" key="7">
    <source>
        <dbReference type="Pfam" id="PF02770"/>
    </source>
</evidence>
<gene>
    <name evidence="9" type="ORF">UFOPK2766_01944</name>
</gene>
<evidence type="ECO:0000313" key="9">
    <source>
        <dbReference type="EMBL" id="CAB4756448.1"/>
    </source>
</evidence>
<dbReference type="Gene3D" id="1.20.140.10">
    <property type="entry name" value="Butyryl-CoA Dehydrogenase, subunit A, domain 3"/>
    <property type="match status" value="1"/>
</dbReference>
<dbReference type="InterPro" id="IPR052161">
    <property type="entry name" value="Mycobact_Acyl-CoA_DH"/>
</dbReference>
<dbReference type="Gene3D" id="2.40.110.10">
    <property type="entry name" value="Butyryl-CoA Dehydrogenase, subunit A, domain 2"/>
    <property type="match status" value="1"/>
</dbReference>
<dbReference type="EMBL" id="CAEZYU010000115">
    <property type="protein sequence ID" value="CAB4756448.1"/>
    <property type="molecule type" value="Genomic_DNA"/>
</dbReference>
<name>A0A6J6UBD4_9ZZZZ</name>
<proteinExistence type="inferred from homology"/>
<evidence type="ECO:0000256" key="2">
    <source>
        <dbReference type="ARBA" id="ARBA00009347"/>
    </source>
</evidence>
<dbReference type="Pfam" id="PF02771">
    <property type="entry name" value="Acyl-CoA_dh_N"/>
    <property type="match status" value="1"/>
</dbReference>
<keyword evidence="5" id="KW-0560">Oxidoreductase</keyword>
<keyword evidence="3" id="KW-0285">Flavoprotein</keyword>
<evidence type="ECO:0000256" key="1">
    <source>
        <dbReference type="ARBA" id="ARBA00001974"/>
    </source>
</evidence>
<keyword evidence="4" id="KW-0274">FAD</keyword>
<dbReference type="Gene3D" id="1.10.540.10">
    <property type="entry name" value="Acyl-CoA dehydrogenase/oxidase, N-terminal domain"/>
    <property type="match status" value="1"/>
</dbReference>
<feature type="domain" description="Acyl-CoA oxidase/dehydrogenase middle" evidence="7">
    <location>
        <begin position="106"/>
        <end position="199"/>
    </location>
</feature>
<dbReference type="InterPro" id="IPR036250">
    <property type="entry name" value="AcylCo_DH-like_C"/>
</dbReference>
<dbReference type="InterPro" id="IPR013786">
    <property type="entry name" value="AcylCoA_DH/ox_N"/>
</dbReference>
<dbReference type="GO" id="GO:0005886">
    <property type="term" value="C:plasma membrane"/>
    <property type="evidence" value="ECO:0007669"/>
    <property type="project" value="TreeGrafter"/>
</dbReference>
<comment type="similarity">
    <text evidence="2">Belongs to the acyl-CoA dehydrogenase family.</text>
</comment>
<evidence type="ECO:0000256" key="4">
    <source>
        <dbReference type="ARBA" id="ARBA00022827"/>
    </source>
</evidence>
<dbReference type="InterPro" id="IPR046373">
    <property type="entry name" value="Acyl-CoA_Oxase/DH_mid-dom_sf"/>
</dbReference>
<dbReference type="AlphaFoldDB" id="A0A6J6UBD4"/>